<evidence type="ECO:0000313" key="7">
    <source>
        <dbReference type="EMBL" id="MBB5721264.1"/>
    </source>
</evidence>
<evidence type="ECO:0000259" key="6">
    <source>
        <dbReference type="PROSITE" id="PS51762"/>
    </source>
</evidence>
<protein>
    <recommendedName>
        <fullName evidence="6">GH16 domain-containing protein</fullName>
    </recommendedName>
</protein>
<keyword evidence="3" id="KW-0326">Glycosidase</keyword>
<evidence type="ECO:0000256" key="3">
    <source>
        <dbReference type="ARBA" id="ARBA00023295"/>
    </source>
</evidence>
<feature type="active site" description="Proton donor" evidence="4">
    <location>
        <position position="165"/>
    </location>
</feature>
<evidence type="ECO:0000256" key="4">
    <source>
        <dbReference type="PIRSR" id="PIRSR608264-1"/>
    </source>
</evidence>
<dbReference type="RefSeq" id="WP_183526101.1">
    <property type="nucleotide sequence ID" value="NZ_JACIJM010000002.1"/>
</dbReference>
<reference evidence="7 8" key="1">
    <citation type="submission" date="2020-08" db="EMBL/GenBank/DDBJ databases">
        <title>Genomic Encyclopedia of Type Strains, Phase IV (KMG-IV): sequencing the most valuable type-strain genomes for metagenomic binning, comparative biology and taxonomic classification.</title>
        <authorList>
            <person name="Goeker M."/>
        </authorList>
    </citation>
    <scope>NUCLEOTIDE SEQUENCE [LARGE SCALE GENOMIC DNA]</scope>
    <source>
        <strain evidence="7 8">DSM 101064</strain>
    </source>
</reference>
<dbReference type="SUPFAM" id="SSF49899">
    <property type="entry name" value="Concanavalin A-like lectins/glucanases"/>
    <property type="match status" value="1"/>
</dbReference>
<comment type="caution">
    <text evidence="7">The sequence shown here is derived from an EMBL/GenBank/DDBJ whole genome shotgun (WGS) entry which is preliminary data.</text>
</comment>
<dbReference type="InterPro" id="IPR013320">
    <property type="entry name" value="ConA-like_dom_sf"/>
</dbReference>
<proteinExistence type="inferred from homology"/>
<dbReference type="GO" id="GO:0005975">
    <property type="term" value="P:carbohydrate metabolic process"/>
    <property type="evidence" value="ECO:0007669"/>
    <property type="project" value="InterPro"/>
</dbReference>
<dbReference type="Pfam" id="PF00722">
    <property type="entry name" value="Glyco_hydro_16"/>
    <property type="match status" value="1"/>
</dbReference>
<evidence type="ECO:0000313" key="8">
    <source>
        <dbReference type="Proteomes" id="UP000535415"/>
    </source>
</evidence>
<dbReference type="PRINTS" id="PR00737">
    <property type="entry name" value="GLHYDRLASE16"/>
</dbReference>
<feature type="active site" description="Nucleophile" evidence="4">
    <location>
        <position position="161"/>
    </location>
</feature>
<feature type="chain" id="PRO_5031189151" description="GH16 domain-containing protein" evidence="5">
    <location>
        <begin position="27"/>
        <end position="288"/>
    </location>
</feature>
<dbReference type="AlphaFoldDB" id="A0A7W9BIR3"/>
<name>A0A7W9BIR3_9RHOB</name>
<comment type="similarity">
    <text evidence="1">Belongs to the glycosyl hydrolase 16 family.</text>
</comment>
<dbReference type="GO" id="GO:0004553">
    <property type="term" value="F:hydrolase activity, hydrolyzing O-glycosyl compounds"/>
    <property type="evidence" value="ECO:0007669"/>
    <property type="project" value="InterPro"/>
</dbReference>
<dbReference type="InterPro" id="IPR008264">
    <property type="entry name" value="Beta_glucanase"/>
</dbReference>
<dbReference type="Gene3D" id="2.60.120.200">
    <property type="match status" value="1"/>
</dbReference>
<organism evidence="7 8">
    <name type="scientific">Yoonia ponticola</name>
    <dbReference type="NCBI Taxonomy" id="1524255"/>
    <lineage>
        <taxon>Bacteria</taxon>
        <taxon>Pseudomonadati</taxon>
        <taxon>Pseudomonadota</taxon>
        <taxon>Alphaproteobacteria</taxon>
        <taxon>Rhodobacterales</taxon>
        <taxon>Paracoccaceae</taxon>
        <taxon>Yoonia</taxon>
    </lineage>
</organism>
<evidence type="ECO:0000256" key="1">
    <source>
        <dbReference type="ARBA" id="ARBA00006865"/>
    </source>
</evidence>
<feature type="domain" description="GH16" evidence="6">
    <location>
        <begin position="50"/>
        <end position="261"/>
    </location>
</feature>
<dbReference type="PROSITE" id="PS51762">
    <property type="entry name" value="GH16_2"/>
    <property type="match status" value="1"/>
</dbReference>
<feature type="signal peptide" evidence="5">
    <location>
        <begin position="1"/>
        <end position="26"/>
    </location>
</feature>
<dbReference type="EMBL" id="JACIJM010000002">
    <property type="protein sequence ID" value="MBB5721264.1"/>
    <property type="molecule type" value="Genomic_DNA"/>
</dbReference>
<keyword evidence="8" id="KW-1185">Reference proteome</keyword>
<sequence length="288" mass="32261">MFINDYRTPISAAGLVLCMAATSVSAQTEQRQRNMGEPFRTVFGLTGQLPEWWIAEYDHQETWMQTAWRKSNVAFSPVGVEIALFAAADQNLVPLEDFREDPATFIEAGLTTKPFLSGQIQRRGWYGYGRYEIILQSAKGAGLISAFYIYTGPHFGDTHEELDIEVLGQDTHKVHLNRYRDGQPMAEPVTVDVGLDTSEQPQLFAFEWHEDGITWYMNDIELFRIDEPSEVPLPPAKIYFDLWTGGAKQANWAGEAEADATGYAVVQCASFEAQNLSSPQCSDLKSGN</sequence>
<accession>A0A7W9BIR3</accession>
<gene>
    <name evidence="7" type="ORF">FHS72_000871</name>
</gene>
<evidence type="ECO:0000256" key="5">
    <source>
        <dbReference type="SAM" id="SignalP"/>
    </source>
</evidence>
<keyword evidence="2" id="KW-0378">Hydrolase</keyword>
<dbReference type="Proteomes" id="UP000535415">
    <property type="component" value="Unassembled WGS sequence"/>
</dbReference>
<keyword evidence="5" id="KW-0732">Signal</keyword>
<evidence type="ECO:0000256" key="2">
    <source>
        <dbReference type="ARBA" id="ARBA00022801"/>
    </source>
</evidence>
<dbReference type="InterPro" id="IPR000757">
    <property type="entry name" value="Beta-glucanase-like"/>
</dbReference>